<evidence type="ECO:0000256" key="2">
    <source>
        <dbReference type="ARBA" id="ARBA00022741"/>
    </source>
</evidence>
<dbReference type="EMBL" id="NISK01000002">
    <property type="protein sequence ID" value="OWQ97322.1"/>
    <property type="molecule type" value="Genomic_DNA"/>
</dbReference>
<dbReference type="RefSeq" id="WP_088441174.1">
    <property type="nucleotide sequence ID" value="NZ_BMMC01000006.1"/>
</dbReference>
<keyword evidence="8" id="KW-1185">Reference proteome</keyword>
<comment type="caution">
    <text evidence="7">The sequence shown here is derived from an EMBL/GenBank/DDBJ whole genome shotgun (WGS) entry which is preliminary data.</text>
</comment>
<comment type="similarity">
    <text evidence="5 6">Belongs to the FtsA/MreB family.</text>
</comment>
<dbReference type="PRINTS" id="PR01652">
    <property type="entry name" value="SHAPEPROTEIN"/>
</dbReference>
<keyword evidence="1 6" id="KW-0963">Cytoplasm</keyword>
<dbReference type="GO" id="GO:0005524">
    <property type="term" value="F:ATP binding"/>
    <property type="evidence" value="ECO:0007669"/>
    <property type="project" value="UniProtKB-KW"/>
</dbReference>
<reference evidence="7 8" key="1">
    <citation type="journal article" date="2010" name="Int. J. Syst. Evol. Microbiol.">
        <title>Sphingopyxis bauzanensis sp. nov., a psychrophilic bacterium isolated from soil.</title>
        <authorList>
            <person name="Zhang D.C."/>
            <person name="Liu H.C."/>
            <person name="Xin Y.H."/>
            <person name="Zhou Y.G."/>
            <person name="Schinner F."/>
            <person name="Margesin R."/>
        </authorList>
    </citation>
    <scope>NUCLEOTIDE SEQUENCE [LARGE SCALE GENOMIC DNA]</scope>
    <source>
        <strain evidence="7 8">DSM 22271</strain>
    </source>
</reference>
<accession>A0A246JXS2</accession>
<dbReference type="InterPro" id="IPR056546">
    <property type="entry name" value="MreB_MamK-like"/>
</dbReference>
<gene>
    <name evidence="6" type="primary">mreB</name>
    <name evidence="7" type="ORF">CDQ92_09785</name>
</gene>
<keyword evidence="2 6" id="KW-0547">Nucleotide-binding</keyword>
<feature type="binding site" evidence="6">
    <location>
        <begin position="18"/>
        <end position="20"/>
    </location>
    <ligand>
        <name>ATP</name>
        <dbReference type="ChEBI" id="CHEBI:30616"/>
    </ligand>
</feature>
<dbReference type="Pfam" id="PF06723">
    <property type="entry name" value="MreB_Mbl"/>
    <property type="match status" value="1"/>
</dbReference>
<protein>
    <recommendedName>
        <fullName evidence="6">Cell shape-determining protein MreB</fullName>
    </recommendedName>
</protein>
<evidence type="ECO:0000256" key="5">
    <source>
        <dbReference type="ARBA" id="ARBA00023458"/>
    </source>
</evidence>
<organism evidence="7 8">
    <name type="scientific">Sphingopyxis bauzanensis</name>
    <dbReference type="NCBI Taxonomy" id="651663"/>
    <lineage>
        <taxon>Bacteria</taxon>
        <taxon>Pseudomonadati</taxon>
        <taxon>Pseudomonadota</taxon>
        <taxon>Alphaproteobacteria</taxon>
        <taxon>Sphingomonadales</taxon>
        <taxon>Sphingomonadaceae</taxon>
        <taxon>Sphingopyxis</taxon>
    </lineage>
</organism>
<comment type="subunit">
    <text evidence="6">Forms polymers.</text>
</comment>
<evidence type="ECO:0000256" key="4">
    <source>
        <dbReference type="ARBA" id="ARBA00022960"/>
    </source>
</evidence>
<proteinExistence type="inferred from homology"/>
<comment type="caution">
    <text evidence="6">Lacks conserved residue(s) required for the propagation of feature annotation.</text>
</comment>
<dbReference type="PANTHER" id="PTHR42749">
    <property type="entry name" value="CELL SHAPE-DETERMINING PROTEIN MREB"/>
    <property type="match status" value="1"/>
</dbReference>
<evidence type="ECO:0000256" key="1">
    <source>
        <dbReference type="ARBA" id="ARBA00022490"/>
    </source>
</evidence>
<feature type="binding site" evidence="6">
    <location>
        <begin position="164"/>
        <end position="166"/>
    </location>
    <ligand>
        <name>ATP</name>
        <dbReference type="ChEBI" id="CHEBI:30616"/>
    </ligand>
</feature>
<dbReference type="GO" id="GO:0008360">
    <property type="term" value="P:regulation of cell shape"/>
    <property type="evidence" value="ECO:0007669"/>
    <property type="project" value="UniProtKB-UniRule"/>
</dbReference>
<dbReference type="GO" id="GO:0005737">
    <property type="term" value="C:cytoplasm"/>
    <property type="evidence" value="ECO:0007669"/>
    <property type="project" value="UniProtKB-SubCell"/>
</dbReference>
<evidence type="ECO:0000313" key="8">
    <source>
        <dbReference type="Proteomes" id="UP000197361"/>
    </source>
</evidence>
<dbReference type="NCBIfam" id="NF010539">
    <property type="entry name" value="PRK13927.1"/>
    <property type="match status" value="1"/>
</dbReference>
<dbReference type="InterPro" id="IPR043129">
    <property type="entry name" value="ATPase_NBD"/>
</dbReference>
<name>A0A246JXS2_9SPHN</name>
<dbReference type="SUPFAM" id="SSF53067">
    <property type="entry name" value="Actin-like ATPase domain"/>
    <property type="match status" value="2"/>
</dbReference>
<comment type="function">
    <text evidence="6">Forms membrane-associated dynamic filaments that are essential for cell shape determination. Acts by regulating cell wall synthesis and cell elongation, and thus cell shape. A feedback loop between cell geometry and MreB localization may maintain elongated cell shape by targeting cell wall growth to regions of negative cell wall curvature.</text>
</comment>
<feature type="binding site" evidence="6">
    <location>
        <begin position="212"/>
        <end position="215"/>
    </location>
    <ligand>
        <name>ATP</name>
        <dbReference type="ChEBI" id="CHEBI:30616"/>
    </ligand>
</feature>
<dbReference type="Gene3D" id="3.30.420.40">
    <property type="match status" value="3"/>
</dbReference>
<evidence type="ECO:0000256" key="3">
    <source>
        <dbReference type="ARBA" id="ARBA00022840"/>
    </source>
</evidence>
<comment type="subcellular location">
    <subcellularLocation>
        <location evidence="6">Cytoplasm</location>
    </subcellularLocation>
    <text evidence="6">Membrane-associated.</text>
</comment>
<dbReference type="Proteomes" id="UP000197361">
    <property type="component" value="Unassembled WGS sequence"/>
</dbReference>
<dbReference type="GO" id="GO:0000902">
    <property type="term" value="P:cell morphogenesis"/>
    <property type="evidence" value="ECO:0007669"/>
    <property type="project" value="InterPro"/>
</dbReference>
<evidence type="ECO:0000256" key="6">
    <source>
        <dbReference type="HAMAP-Rule" id="MF_02207"/>
    </source>
</evidence>
<dbReference type="CDD" id="cd10225">
    <property type="entry name" value="ASKHA_NBD_MreB-like"/>
    <property type="match status" value="1"/>
</dbReference>
<dbReference type="OrthoDB" id="9768127at2"/>
<sequence>MTSKHTGWPAEIAIDFGTANVRMIHRDGGVIFDEPSLCCLAGLRDRPRFVAAGAPVYAMTDRTPAGMRVRRPLRRGVLQDIEAATHLLRYAASQAIKRRSFRSPRVMIGLPADVTQAERNAMLTAAQDAGLNPVCFVPEPLAAAIGANLEIEAPQGTIIVDCGAGTTEVALLSLGGVCLTRSLRGGGAELDAAIIDYLHVGHKLLVGRGTAERIKYAIGEASSRGGAADPVDVKGRSLVSGLPTAIRIAPIEFAEVIERHAQHIVDLILEVLAQTPPELSKDLLGQGILLTGGGAATPALREKIEAGTGLSVTIANDSSLCVARGLFSLLQGGDPAN</sequence>
<dbReference type="InterPro" id="IPR004753">
    <property type="entry name" value="MreB"/>
</dbReference>
<evidence type="ECO:0000313" key="7">
    <source>
        <dbReference type="EMBL" id="OWQ97322.1"/>
    </source>
</evidence>
<dbReference type="HAMAP" id="MF_02207">
    <property type="entry name" value="MreB"/>
    <property type="match status" value="1"/>
</dbReference>
<keyword evidence="3 6" id="KW-0067">ATP-binding</keyword>
<keyword evidence="4 6" id="KW-0133">Cell shape</keyword>
<dbReference type="AlphaFoldDB" id="A0A246JXS2"/>
<dbReference type="PANTHER" id="PTHR42749:SF1">
    <property type="entry name" value="CELL SHAPE-DETERMINING PROTEIN MREB"/>
    <property type="match status" value="1"/>
</dbReference>